<reference evidence="2" key="1">
    <citation type="journal article" date="2011" name="PLoS Genet.">
        <title>Genomic analysis of the necrotrophic fungal pathogens Sclerotinia sclerotiorum and Botrytis cinerea.</title>
        <authorList>
            <person name="Amselem J."/>
            <person name="Cuomo C.A."/>
            <person name="van Kan J.A."/>
            <person name="Viaud M."/>
            <person name="Benito E.P."/>
            <person name="Couloux A."/>
            <person name="Coutinho P.M."/>
            <person name="de Vries R.P."/>
            <person name="Dyer P.S."/>
            <person name="Fillinger S."/>
            <person name="Fournier E."/>
            <person name="Gout L."/>
            <person name="Hahn M."/>
            <person name="Kohn L."/>
            <person name="Lapalu N."/>
            <person name="Plummer K.M."/>
            <person name="Pradier J.M."/>
            <person name="Quevillon E."/>
            <person name="Sharon A."/>
            <person name="Simon A."/>
            <person name="ten Have A."/>
            <person name="Tudzynski B."/>
            <person name="Tudzynski P."/>
            <person name="Wincker P."/>
            <person name="Andrew M."/>
            <person name="Anthouard V."/>
            <person name="Beever R.E."/>
            <person name="Beffa R."/>
            <person name="Benoit I."/>
            <person name="Bouzid O."/>
            <person name="Brault B."/>
            <person name="Chen Z."/>
            <person name="Choquer M."/>
            <person name="Collemare J."/>
            <person name="Cotton P."/>
            <person name="Danchin E.G."/>
            <person name="Da Silva C."/>
            <person name="Gautier A."/>
            <person name="Giraud C."/>
            <person name="Giraud T."/>
            <person name="Gonzalez C."/>
            <person name="Grossetete S."/>
            <person name="Guldener U."/>
            <person name="Henrissat B."/>
            <person name="Howlett B.J."/>
            <person name="Kodira C."/>
            <person name="Kretschmer M."/>
            <person name="Lappartient A."/>
            <person name="Leroch M."/>
            <person name="Levis C."/>
            <person name="Mauceli E."/>
            <person name="Neuveglise C."/>
            <person name="Oeser B."/>
            <person name="Pearson M."/>
            <person name="Poulain J."/>
            <person name="Poussereau N."/>
            <person name="Quesneville H."/>
            <person name="Rascle C."/>
            <person name="Schumacher J."/>
            <person name="Segurens B."/>
            <person name="Sexton A."/>
            <person name="Silva E."/>
            <person name="Sirven C."/>
            <person name="Soanes D.M."/>
            <person name="Talbot N.J."/>
            <person name="Templeton M."/>
            <person name="Yandava C."/>
            <person name="Yarden O."/>
            <person name="Zeng Q."/>
            <person name="Rollins J.A."/>
            <person name="Lebrun M.H."/>
            <person name="Dickman M."/>
        </authorList>
    </citation>
    <scope>NUCLEOTIDE SEQUENCE [LARGE SCALE GENOMIC DNA]</scope>
    <source>
        <strain evidence="2">T4</strain>
    </source>
</reference>
<dbReference type="Proteomes" id="UP000008177">
    <property type="component" value="Unplaced contigs"/>
</dbReference>
<organism evidence="1 2">
    <name type="scientific">Botryotinia fuckeliana (strain T4)</name>
    <name type="common">Noble rot fungus</name>
    <name type="synonym">Botrytis cinerea</name>
    <dbReference type="NCBI Taxonomy" id="999810"/>
    <lineage>
        <taxon>Eukaryota</taxon>
        <taxon>Fungi</taxon>
        <taxon>Dikarya</taxon>
        <taxon>Ascomycota</taxon>
        <taxon>Pezizomycotina</taxon>
        <taxon>Leotiomycetes</taxon>
        <taxon>Helotiales</taxon>
        <taxon>Sclerotiniaceae</taxon>
        <taxon>Botrytis</taxon>
    </lineage>
</organism>
<dbReference type="HOGENOM" id="CLU_3013949_0_0_1"/>
<dbReference type="InParanoid" id="G2YEC1"/>
<proteinExistence type="predicted"/>
<sequence length="56" mass="6295">MGGKYLVISRRSTSSNSGQNVSLFIPHMPSYDYQLKCFRLPVSSKEISSEITQPDN</sequence>
<accession>G2YEC1</accession>
<name>G2YEC1_BOTF4</name>
<protein>
    <submittedName>
        <fullName evidence="1">Uncharacterized protein</fullName>
    </submittedName>
</protein>
<dbReference type="AlphaFoldDB" id="G2YEC1"/>
<evidence type="ECO:0000313" key="2">
    <source>
        <dbReference type="Proteomes" id="UP000008177"/>
    </source>
</evidence>
<gene>
    <name evidence="1" type="ORF">BofuT4_uP025180.1</name>
</gene>
<dbReference type="EMBL" id="FQ790323">
    <property type="protein sequence ID" value="CCD50119.1"/>
    <property type="molecule type" value="Genomic_DNA"/>
</dbReference>
<evidence type="ECO:0000313" key="1">
    <source>
        <dbReference type="EMBL" id="CCD50119.1"/>
    </source>
</evidence>